<dbReference type="PANTHER" id="PTHR43847:SF1">
    <property type="entry name" value="BLL3993 PROTEIN"/>
    <property type="match status" value="1"/>
</dbReference>
<comment type="caution">
    <text evidence="6">The sequence shown here is derived from an EMBL/GenBank/DDBJ whole genome shotgun (WGS) entry which is preliminary data.</text>
</comment>
<evidence type="ECO:0000313" key="7">
    <source>
        <dbReference type="Proteomes" id="UP000708347"/>
    </source>
</evidence>
<evidence type="ECO:0000256" key="1">
    <source>
        <dbReference type="ARBA" id="ARBA00004127"/>
    </source>
</evidence>
<dbReference type="EMBL" id="VBSB01000018">
    <property type="protein sequence ID" value="NTY62680.1"/>
    <property type="molecule type" value="Genomic_DNA"/>
</dbReference>
<evidence type="ECO:0000256" key="3">
    <source>
        <dbReference type="ARBA" id="ARBA00022989"/>
    </source>
</evidence>
<dbReference type="RefSeq" id="WP_174400396.1">
    <property type="nucleotide sequence ID" value="NZ_VBSB01000018.1"/>
</dbReference>
<keyword evidence="2 5" id="KW-0812">Transmembrane</keyword>
<reference evidence="6 7" key="1">
    <citation type="submission" date="2019-05" db="EMBL/GenBank/DDBJ databases">
        <title>Mycolicibacterium sphagni ENV482 genome assembly.</title>
        <authorList>
            <person name="Chen W."/>
            <person name="Faulkner N.W."/>
            <person name="Hyman M.R."/>
        </authorList>
    </citation>
    <scope>NUCLEOTIDE SEQUENCE [LARGE SCALE GENOMIC DNA]</scope>
    <source>
        <strain evidence="6 7">ENV482</strain>
    </source>
</reference>
<feature type="transmembrane region" description="Helical" evidence="5">
    <location>
        <begin position="102"/>
        <end position="128"/>
    </location>
</feature>
<feature type="transmembrane region" description="Helical" evidence="5">
    <location>
        <begin position="7"/>
        <end position="26"/>
    </location>
</feature>
<dbReference type="InterPro" id="IPR007318">
    <property type="entry name" value="Phopholipid_MeTrfase"/>
</dbReference>
<gene>
    <name evidence="6" type="ORF">FEG63_24405</name>
</gene>
<feature type="transmembrane region" description="Helical" evidence="5">
    <location>
        <begin position="165"/>
        <end position="191"/>
    </location>
</feature>
<comment type="subcellular location">
    <subcellularLocation>
        <location evidence="1">Endomembrane system</location>
        <topology evidence="1">Multi-pass membrane protein</topology>
    </subcellularLocation>
</comment>
<dbReference type="Proteomes" id="UP000708347">
    <property type="component" value="Unassembled WGS sequence"/>
</dbReference>
<accession>A0ABX2JZ61</accession>
<dbReference type="Gene3D" id="1.20.120.1630">
    <property type="match status" value="1"/>
</dbReference>
<evidence type="ECO:0000256" key="5">
    <source>
        <dbReference type="SAM" id="Phobius"/>
    </source>
</evidence>
<evidence type="ECO:0000313" key="6">
    <source>
        <dbReference type="EMBL" id="NTY62680.1"/>
    </source>
</evidence>
<dbReference type="PANTHER" id="PTHR43847">
    <property type="entry name" value="BLL3993 PROTEIN"/>
    <property type="match status" value="1"/>
</dbReference>
<sequence>MKALLNIAFVGLVQLAVIAALVFIPAGTLNYWQAWVLLAVFTMTAVIPSLYLQITSPAAMERRMRSGPIAEGRTAQKIVMAGLYASLAGASIVSALDHRYHWSHVPIAMCLVGAALVAAGLGTTVLVVKQNNYASTTVQVESDQQVISTGLYSHVRHPMYTANTLILTGLPLALGSYWGLAFLVPGILVLVSRIRDEEKLLVEELPGYRGYTQQVRHRLVPGMW</sequence>
<feature type="transmembrane region" description="Helical" evidence="5">
    <location>
        <begin position="75"/>
        <end position="96"/>
    </location>
</feature>
<dbReference type="InterPro" id="IPR052527">
    <property type="entry name" value="Metal_cation-efflux_comp"/>
</dbReference>
<keyword evidence="7" id="KW-1185">Reference proteome</keyword>
<keyword evidence="4 5" id="KW-0472">Membrane</keyword>
<proteinExistence type="predicted"/>
<evidence type="ECO:0000256" key="4">
    <source>
        <dbReference type="ARBA" id="ARBA00023136"/>
    </source>
</evidence>
<dbReference type="Pfam" id="PF04191">
    <property type="entry name" value="PEMT"/>
    <property type="match status" value="1"/>
</dbReference>
<evidence type="ECO:0000256" key="2">
    <source>
        <dbReference type="ARBA" id="ARBA00022692"/>
    </source>
</evidence>
<organism evidence="6 7">
    <name type="scientific">Mycolicibacterium sphagni</name>
    <dbReference type="NCBI Taxonomy" id="1786"/>
    <lineage>
        <taxon>Bacteria</taxon>
        <taxon>Bacillati</taxon>
        <taxon>Actinomycetota</taxon>
        <taxon>Actinomycetes</taxon>
        <taxon>Mycobacteriales</taxon>
        <taxon>Mycobacteriaceae</taxon>
        <taxon>Mycolicibacterium</taxon>
    </lineage>
</organism>
<name>A0ABX2JZ61_9MYCO</name>
<protein>
    <submittedName>
        <fullName evidence="6">Isoprenylcysteine carboxylmethyltransferase family protein</fullName>
    </submittedName>
</protein>
<feature type="transmembrane region" description="Helical" evidence="5">
    <location>
        <begin position="32"/>
        <end position="54"/>
    </location>
</feature>
<keyword evidence="3 5" id="KW-1133">Transmembrane helix</keyword>